<feature type="region of interest" description="Disordered" evidence="1">
    <location>
        <begin position="96"/>
        <end position="135"/>
    </location>
</feature>
<feature type="compositionally biased region" description="Pro residues" evidence="1">
    <location>
        <begin position="121"/>
        <end position="130"/>
    </location>
</feature>
<organism evidence="2 3">
    <name type="scientific">Stylosanthes scabra</name>
    <dbReference type="NCBI Taxonomy" id="79078"/>
    <lineage>
        <taxon>Eukaryota</taxon>
        <taxon>Viridiplantae</taxon>
        <taxon>Streptophyta</taxon>
        <taxon>Embryophyta</taxon>
        <taxon>Tracheophyta</taxon>
        <taxon>Spermatophyta</taxon>
        <taxon>Magnoliopsida</taxon>
        <taxon>eudicotyledons</taxon>
        <taxon>Gunneridae</taxon>
        <taxon>Pentapetalae</taxon>
        <taxon>rosids</taxon>
        <taxon>fabids</taxon>
        <taxon>Fabales</taxon>
        <taxon>Fabaceae</taxon>
        <taxon>Papilionoideae</taxon>
        <taxon>50 kb inversion clade</taxon>
        <taxon>dalbergioids sensu lato</taxon>
        <taxon>Dalbergieae</taxon>
        <taxon>Pterocarpus clade</taxon>
        <taxon>Stylosanthes</taxon>
    </lineage>
</organism>
<accession>A0ABU6YJE2</accession>
<evidence type="ECO:0008006" key="4">
    <source>
        <dbReference type="Google" id="ProtNLM"/>
    </source>
</evidence>
<dbReference type="EMBL" id="JASCZI010242204">
    <property type="protein sequence ID" value="MED6210114.1"/>
    <property type="molecule type" value="Genomic_DNA"/>
</dbReference>
<gene>
    <name evidence="2" type="ORF">PIB30_061068</name>
</gene>
<evidence type="ECO:0000256" key="1">
    <source>
        <dbReference type="SAM" id="MobiDB-lite"/>
    </source>
</evidence>
<protein>
    <recommendedName>
        <fullName evidence="4">COMM domain-containing protein</fullName>
    </recommendedName>
</protein>
<evidence type="ECO:0000313" key="3">
    <source>
        <dbReference type="Proteomes" id="UP001341840"/>
    </source>
</evidence>
<comment type="caution">
    <text evidence="2">The sequence shown here is derived from an EMBL/GenBank/DDBJ whole genome shotgun (WGS) entry which is preliminary data.</text>
</comment>
<feature type="compositionally biased region" description="Acidic residues" evidence="1">
    <location>
        <begin position="100"/>
        <end position="109"/>
    </location>
</feature>
<reference evidence="2 3" key="1">
    <citation type="journal article" date="2023" name="Plants (Basel)">
        <title>Bridging the Gap: Combining Genomics and Transcriptomics Approaches to Understand Stylosanthes scabra, an Orphan Legume from the Brazilian Caatinga.</title>
        <authorList>
            <person name="Ferreira-Neto J.R.C."/>
            <person name="da Silva M.D."/>
            <person name="Binneck E."/>
            <person name="de Melo N.F."/>
            <person name="da Silva R.H."/>
            <person name="de Melo A.L.T.M."/>
            <person name="Pandolfi V."/>
            <person name="Bustamante F.O."/>
            <person name="Brasileiro-Vidal A.C."/>
            <person name="Benko-Iseppon A.M."/>
        </authorList>
    </citation>
    <scope>NUCLEOTIDE SEQUENCE [LARGE SCALE GENOMIC DNA]</scope>
    <source>
        <tissue evidence="2">Leaves</tissue>
    </source>
</reference>
<evidence type="ECO:0000313" key="2">
    <source>
        <dbReference type="EMBL" id="MED6210114.1"/>
    </source>
</evidence>
<dbReference type="Proteomes" id="UP001341840">
    <property type="component" value="Unassembled WGS sequence"/>
</dbReference>
<proteinExistence type="predicted"/>
<name>A0ABU6YJE2_9FABA</name>
<sequence>MANEDRLENPNLAIENQFSQNNIQALMKFPNQLSRLQNLQNLQSTQWTLQVRTHAAQATITLDTEEKGSLDEVEVIKELLQKAWIAATLQAAITTSAGNEMDDSNDELQDSTQKGEHRPHPSPPQTPSPSPFLRDSADAITHQAPSLSCLHLRFAESTRKGETSSLLEDLRRLVPLVTTVVSRAAR</sequence>
<keyword evidence="3" id="KW-1185">Reference proteome</keyword>